<dbReference type="Gene3D" id="1.10.40.50">
    <property type="entry name" value="Probable gtpase engc, domain 3"/>
    <property type="match status" value="1"/>
</dbReference>
<dbReference type="PANTHER" id="PTHR32120:SF11">
    <property type="entry name" value="SMALL RIBOSOMAL SUBUNIT BIOGENESIS GTPASE RSGA 1, MITOCHONDRIAL-RELATED"/>
    <property type="match status" value="1"/>
</dbReference>
<keyword evidence="3 8" id="KW-0479">Metal-binding</keyword>
<comment type="similarity">
    <text evidence="8">Belongs to the TRAFAC class YlqF/YawG GTPase family. RsgA subfamily.</text>
</comment>
<dbReference type="InterPro" id="IPR031944">
    <property type="entry name" value="RsgA_N"/>
</dbReference>
<dbReference type="InterPro" id="IPR027417">
    <property type="entry name" value="P-loop_NTPase"/>
</dbReference>
<dbReference type="Gene3D" id="2.40.50.140">
    <property type="entry name" value="Nucleic acid-binding proteins"/>
    <property type="match status" value="1"/>
</dbReference>
<evidence type="ECO:0000256" key="4">
    <source>
        <dbReference type="ARBA" id="ARBA00022730"/>
    </source>
</evidence>
<keyword evidence="8" id="KW-0547">Nucleotide-binding</keyword>
<dbReference type="RefSeq" id="WP_230869733.1">
    <property type="nucleotide sequence ID" value="NZ_CP046640.1"/>
</dbReference>
<evidence type="ECO:0000256" key="3">
    <source>
        <dbReference type="ARBA" id="ARBA00022723"/>
    </source>
</evidence>
<dbReference type="InterPro" id="IPR012340">
    <property type="entry name" value="NA-bd_OB-fold"/>
</dbReference>
<dbReference type="GO" id="GO:0005525">
    <property type="term" value="F:GTP binding"/>
    <property type="evidence" value="ECO:0007669"/>
    <property type="project" value="UniProtKB-UniRule"/>
</dbReference>
<feature type="binding site" evidence="8">
    <location>
        <position position="249"/>
    </location>
    <ligand>
        <name>Zn(2+)</name>
        <dbReference type="ChEBI" id="CHEBI:29105"/>
    </ligand>
</feature>
<evidence type="ECO:0000313" key="11">
    <source>
        <dbReference type="EMBL" id="QTL98155.1"/>
    </source>
</evidence>
<evidence type="ECO:0000313" key="12">
    <source>
        <dbReference type="Proteomes" id="UP000665020"/>
    </source>
</evidence>
<evidence type="ECO:0000256" key="2">
    <source>
        <dbReference type="ARBA" id="ARBA00022517"/>
    </source>
</evidence>
<keyword evidence="4 8" id="KW-0699">rRNA-binding</keyword>
<dbReference type="CDD" id="cd01854">
    <property type="entry name" value="YjeQ_EngC"/>
    <property type="match status" value="1"/>
</dbReference>
<name>A0A8A7KDH8_9FIRM</name>
<feature type="binding site" evidence="8">
    <location>
        <position position="236"/>
    </location>
    <ligand>
        <name>Zn(2+)</name>
        <dbReference type="ChEBI" id="CHEBI:29105"/>
    </ligand>
</feature>
<keyword evidence="2 8" id="KW-0690">Ribosome biogenesis</keyword>
<comment type="caution">
    <text evidence="8">Lacks conserved residue(s) required for the propagation of feature annotation.</text>
</comment>
<dbReference type="EC" id="3.6.1.-" evidence="8"/>
<proteinExistence type="inferred from homology"/>
<evidence type="ECO:0000259" key="9">
    <source>
        <dbReference type="Pfam" id="PF03193"/>
    </source>
</evidence>
<dbReference type="GO" id="GO:0046872">
    <property type="term" value="F:metal ion binding"/>
    <property type="evidence" value="ECO:0007669"/>
    <property type="project" value="UniProtKB-KW"/>
</dbReference>
<dbReference type="Pfam" id="PF16745">
    <property type="entry name" value="RsgA_N"/>
    <property type="match status" value="1"/>
</dbReference>
<sequence length="277" mass="31619">MKGIVTKAVGGFFFPADSNQKIYQTKVRGKIKDKIYPGDLVEFTDGVIERLYQRKNLLFRPSIANVDQVLIMLAMDQPAFDRRLLDRFLLMVEDMRLKPLIIINKMELSMNKSPVEGFEDYFQAGYKIYFISVKEKKGLDILGKTLDEHVNVLTGPSGVGKSSLINEMTDAKLAVAELSPKLKRGVHTTRHVELLPVNKGGWLADTPGFTSLSIKHIKHQELRYFFPEFSDYLDKCQFRGCSHTHEPGCAVKDAVSNGLLSRDRYKSYQLFYEEINK</sequence>
<keyword evidence="5 8" id="KW-0378">Hydrolase</keyword>
<feature type="binding site" evidence="8">
    <location>
        <begin position="155"/>
        <end position="163"/>
    </location>
    <ligand>
        <name>GTP</name>
        <dbReference type="ChEBI" id="CHEBI:37565"/>
    </ligand>
</feature>
<comment type="cofactor">
    <cofactor evidence="8">
        <name>Zn(2+)</name>
        <dbReference type="ChEBI" id="CHEBI:29105"/>
    </cofactor>
    <text evidence="8">Binds 1 zinc ion per subunit.</text>
</comment>
<evidence type="ECO:0000259" key="10">
    <source>
        <dbReference type="Pfam" id="PF16745"/>
    </source>
</evidence>
<evidence type="ECO:0000256" key="7">
    <source>
        <dbReference type="ARBA" id="ARBA00022884"/>
    </source>
</evidence>
<evidence type="ECO:0000256" key="5">
    <source>
        <dbReference type="ARBA" id="ARBA00022801"/>
    </source>
</evidence>
<organism evidence="11 12">
    <name type="scientific">Iocasia fonsfrigidae</name>
    <dbReference type="NCBI Taxonomy" id="2682810"/>
    <lineage>
        <taxon>Bacteria</taxon>
        <taxon>Bacillati</taxon>
        <taxon>Bacillota</taxon>
        <taxon>Clostridia</taxon>
        <taxon>Halanaerobiales</taxon>
        <taxon>Halanaerobiaceae</taxon>
        <taxon>Iocasia</taxon>
    </lineage>
</organism>
<comment type="subunit">
    <text evidence="8">Monomer. Associates with 30S ribosomal subunit, binds 16S rRNA.</text>
</comment>
<dbReference type="GO" id="GO:0042274">
    <property type="term" value="P:ribosomal small subunit biogenesis"/>
    <property type="evidence" value="ECO:0007669"/>
    <property type="project" value="UniProtKB-UniRule"/>
</dbReference>
<keyword evidence="12" id="KW-1185">Reference proteome</keyword>
<dbReference type="Pfam" id="PF03193">
    <property type="entry name" value="RsgA_GTPase"/>
    <property type="match status" value="1"/>
</dbReference>
<dbReference type="NCBIfam" id="TIGR00157">
    <property type="entry name" value="ribosome small subunit-dependent GTPase A"/>
    <property type="match status" value="1"/>
</dbReference>
<evidence type="ECO:0000256" key="1">
    <source>
        <dbReference type="ARBA" id="ARBA00022490"/>
    </source>
</evidence>
<evidence type="ECO:0000256" key="8">
    <source>
        <dbReference type="HAMAP-Rule" id="MF_01820"/>
    </source>
</evidence>
<dbReference type="HAMAP" id="MF_01820">
    <property type="entry name" value="GTPase_RsgA"/>
    <property type="match status" value="1"/>
</dbReference>
<dbReference type="Proteomes" id="UP000665020">
    <property type="component" value="Chromosome"/>
</dbReference>
<dbReference type="PANTHER" id="PTHR32120">
    <property type="entry name" value="SMALL RIBOSOMAL SUBUNIT BIOGENESIS GTPASE RSGA"/>
    <property type="match status" value="1"/>
</dbReference>
<dbReference type="GO" id="GO:0005737">
    <property type="term" value="C:cytoplasm"/>
    <property type="evidence" value="ECO:0007669"/>
    <property type="project" value="UniProtKB-SubCell"/>
</dbReference>
<keyword evidence="1 8" id="KW-0963">Cytoplasm</keyword>
<feature type="domain" description="Ribosome biogenesis GTPase RsgA N-terminal" evidence="10">
    <location>
        <begin position="2"/>
        <end position="44"/>
    </location>
</feature>
<reference evidence="11" key="1">
    <citation type="submission" date="2019-12" db="EMBL/GenBank/DDBJ databases">
        <authorList>
            <person name="zhang j."/>
            <person name="sun C.M."/>
        </authorList>
    </citation>
    <scope>NUCLEOTIDE SEQUENCE</scope>
    <source>
        <strain evidence="11">NS-1</strain>
    </source>
</reference>
<evidence type="ECO:0000256" key="6">
    <source>
        <dbReference type="ARBA" id="ARBA00022833"/>
    </source>
</evidence>
<accession>A0A8A7KDH8</accession>
<dbReference type="GO" id="GO:0003924">
    <property type="term" value="F:GTPase activity"/>
    <property type="evidence" value="ECO:0007669"/>
    <property type="project" value="UniProtKB-UniRule"/>
</dbReference>
<dbReference type="AlphaFoldDB" id="A0A8A7KDH8"/>
<dbReference type="InterPro" id="IPR010914">
    <property type="entry name" value="RsgA_GTPase_dom"/>
</dbReference>
<keyword evidence="7 8" id="KW-0694">RNA-binding</keyword>
<feature type="binding site" evidence="8">
    <location>
        <position position="241"/>
    </location>
    <ligand>
        <name>Zn(2+)</name>
        <dbReference type="ChEBI" id="CHEBI:29105"/>
    </ligand>
</feature>
<keyword evidence="6 8" id="KW-0862">Zinc</keyword>
<comment type="subcellular location">
    <subcellularLocation>
        <location evidence="8">Cytoplasm</location>
    </subcellularLocation>
</comment>
<feature type="domain" description="EngC GTPase" evidence="9">
    <location>
        <begin position="52"/>
        <end position="214"/>
    </location>
</feature>
<dbReference type="GO" id="GO:0019843">
    <property type="term" value="F:rRNA binding"/>
    <property type="evidence" value="ECO:0007669"/>
    <property type="project" value="UniProtKB-KW"/>
</dbReference>
<dbReference type="InterPro" id="IPR004881">
    <property type="entry name" value="Ribosome_biogen_GTPase_RsgA"/>
</dbReference>
<comment type="function">
    <text evidence="8">One of several proteins that assist in the late maturation steps of the functional core of the 30S ribosomal subunit. Helps release RbfA from mature subunits. May play a role in the assembly of ribosomal proteins into the subunit. Circularly permuted GTPase that catalyzes slow GTP hydrolysis, GTPase activity is stimulated by the 30S ribosomal subunit.</text>
</comment>
<protein>
    <recommendedName>
        <fullName evidence="8">Small ribosomal subunit biogenesis GTPase RsgA</fullName>
        <ecNumber evidence="8">3.6.1.-</ecNumber>
    </recommendedName>
</protein>
<dbReference type="SUPFAM" id="SSF52540">
    <property type="entry name" value="P-loop containing nucleoside triphosphate hydrolases"/>
    <property type="match status" value="1"/>
</dbReference>
<dbReference type="KEGG" id="ifn:GM661_09280"/>
<gene>
    <name evidence="8 11" type="primary">rsgA</name>
    <name evidence="11" type="ORF">GM661_09280</name>
</gene>
<dbReference type="Gene3D" id="3.40.50.300">
    <property type="entry name" value="P-loop containing nucleotide triphosphate hydrolases"/>
    <property type="match status" value="1"/>
</dbReference>
<keyword evidence="8" id="KW-0342">GTP-binding</keyword>
<feature type="binding site" evidence="8">
    <location>
        <position position="243"/>
    </location>
    <ligand>
        <name>Zn(2+)</name>
        <dbReference type="ChEBI" id="CHEBI:29105"/>
    </ligand>
</feature>
<dbReference type="EMBL" id="CP046640">
    <property type="protein sequence ID" value="QTL98155.1"/>
    <property type="molecule type" value="Genomic_DNA"/>
</dbReference>